<keyword evidence="11" id="KW-1185">Reference proteome</keyword>
<keyword evidence="7 8" id="KW-0472">Membrane</keyword>
<sequence>KTILNGVTGVFNPGRLTVILGSSGAGKTSLLNVLAGESTTNAGRLTGELLVNGQQTTGHEIRKMAGYVYQDDIIYHTMTVREAIMLSAQLRVSRDVSNDAKRERVEDLLTLLHLTKAADTLIGNERIKGVSGGERKRASIAMELVSNPSILFLDEPTSGLDSFTALMVVRILKELAQAGHTVVATLHQPSSDIFHLIDDLMLMAEGRVLYMGEAEKSIDYFARYGYRCPQYSNPADFFFMSIFHKVDATDAAGIPLNNNASSASLLDEWLASAEGIALRQAADAPHGGGYSDSNRKYRSNFREQFPLILKRAARNVLRDKMVLGAKLGQTLVFAVIFDVIYWQIPNRAQTSQVQDRSGVLFFYAANLVMSNAMAVLTVFSMERSTFARENHSGLYGLPAFFFSKLAVEVPIYVLTPTLLVCATYWAIGLHHDVGRFFIACLTAVLLSGAGMSIGVAAASFFSELSVALAVVPTLILPMMIFGGLFANVATLPVWIRWFKWLSLMKYGFVALAKNEFHGLTIGCGDDVPAEACRPLDGHTVIANLGIEDQGSVWVNIAALAAWWIG</sequence>
<feature type="transmembrane region" description="Helical" evidence="8">
    <location>
        <begin position="474"/>
        <end position="495"/>
    </location>
</feature>
<evidence type="ECO:0000256" key="6">
    <source>
        <dbReference type="ARBA" id="ARBA00022989"/>
    </source>
</evidence>
<dbReference type="GO" id="GO:0016020">
    <property type="term" value="C:membrane"/>
    <property type="evidence" value="ECO:0007669"/>
    <property type="project" value="UniProtKB-SubCell"/>
</dbReference>
<dbReference type="SMART" id="SM00382">
    <property type="entry name" value="AAA"/>
    <property type="match status" value="1"/>
</dbReference>
<accession>A0A4P9YS49</accession>
<evidence type="ECO:0000313" key="11">
    <source>
        <dbReference type="Proteomes" id="UP000278143"/>
    </source>
</evidence>
<dbReference type="PROSITE" id="PS00211">
    <property type="entry name" value="ABC_TRANSPORTER_1"/>
    <property type="match status" value="1"/>
</dbReference>
<dbReference type="InterPro" id="IPR027417">
    <property type="entry name" value="P-loop_NTPase"/>
</dbReference>
<proteinExistence type="predicted"/>
<keyword evidence="6 8" id="KW-1133">Transmembrane helix</keyword>
<keyword evidence="5" id="KW-0067">ATP-binding</keyword>
<dbReference type="InterPro" id="IPR003593">
    <property type="entry name" value="AAA+_ATPase"/>
</dbReference>
<evidence type="ECO:0000256" key="4">
    <source>
        <dbReference type="ARBA" id="ARBA00022741"/>
    </source>
</evidence>
<reference evidence="11" key="1">
    <citation type="journal article" date="2018" name="Nat. Microbiol.">
        <title>Leveraging single-cell genomics to expand the fungal tree of life.</title>
        <authorList>
            <person name="Ahrendt S.R."/>
            <person name="Quandt C.A."/>
            <person name="Ciobanu D."/>
            <person name="Clum A."/>
            <person name="Salamov A."/>
            <person name="Andreopoulos B."/>
            <person name="Cheng J.F."/>
            <person name="Woyke T."/>
            <person name="Pelin A."/>
            <person name="Henrissat B."/>
            <person name="Reynolds N.K."/>
            <person name="Benny G.L."/>
            <person name="Smith M.E."/>
            <person name="James T.Y."/>
            <person name="Grigoriev I.V."/>
        </authorList>
    </citation>
    <scope>NUCLEOTIDE SEQUENCE [LARGE SCALE GENOMIC DNA]</scope>
    <source>
        <strain evidence="11">Benny S71-1</strain>
    </source>
</reference>
<dbReference type="GO" id="GO:0005524">
    <property type="term" value="F:ATP binding"/>
    <property type="evidence" value="ECO:0007669"/>
    <property type="project" value="UniProtKB-KW"/>
</dbReference>
<evidence type="ECO:0000256" key="2">
    <source>
        <dbReference type="ARBA" id="ARBA00022448"/>
    </source>
</evidence>
<dbReference type="SUPFAM" id="SSF52540">
    <property type="entry name" value="P-loop containing nucleoside triphosphate hydrolases"/>
    <property type="match status" value="1"/>
</dbReference>
<keyword evidence="2" id="KW-0813">Transport</keyword>
<dbReference type="OrthoDB" id="66620at2759"/>
<dbReference type="CDD" id="cd03213">
    <property type="entry name" value="ABCG_EPDR"/>
    <property type="match status" value="1"/>
</dbReference>
<dbReference type="Gene3D" id="3.40.50.300">
    <property type="entry name" value="P-loop containing nucleotide triphosphate hydrolases"/>
    <property type="match status" value="1"/>
</dbReference>
<protein>
    <submittedName>
        <fullName evidence="10">P-loop containing nucleoside triphosphate hydrolase protein</fullName>
    </submittedName>
</protein>
<dbReference type="AlphaFoldDB" id="A0A4P9YS49"/>
<dbReference type="Pfam" id="PF19055">
    <property type="entry name" value="ABC2_membrane_7"/>
    <property type="match status" value="1"/>
</dbReference>
<feature type="non-terminal residue" evidence="10">
    <location>
        <position position="1"/>
    </location>
</feature>
<dbReference type="Pfam" id="PF00005">
    <property type="entry name" value="ABC_tran"/>
    <property type="match status" value="1"/>
</dbReference>
<evidence type="ECO:0000256" key="5">
    <source>
        <dbReference type="ARBA" id="ARBA00022840"/>
    </source>
</evidence>
<keyword evidence="4" id="KW-0547">Nucleotide-binding</keyword>
<feature type="transmembrane region" description="Helical" evidence="8">
    <location>
        <begin position="401"/>
        <end position="427"/>
    </location>
</feature>
<feature type="transmembrane region" description="Helical" evidence="8">
    <location>
        <begin position="360"/>
        <end position="381"/>
    </location>
</feature>
<dbReference type="InterPro" id="IPR043926">
    <property type="entry name" value="ABCG_dom"/>
</dbReference>
<evidence type="ECO:0000256" key="1">
    <source>
        <dbReference type="ARBA" id="ARBA00004141"/>
    </source>
</evidence>
<dbReference type="InterPro" id="IPR050352">
    <property type="entry name" value="ABCG_transporters"/>
</dbReference>
<evidence type="ECO:0000256" key="3">
    <source>
        <dbReference type="ARBA" id="ARBA00022692"/>
    </source>
</evidence>
<evidence type="ECO:0000313" key="10">
    <source>
        <dbReference type="EMBL" id="RKP22687.1"/>
    </source>
</evidence>
<keyword evidence="10" id="KW-0378">Hydrolase</keyword>
<dbReference type="InterPro" id="IPR017871">
    <property type="entry name" value="ABC_transporter-like_CS"/>
</dbReference>
<dbReference type="Proteomes" id="UP000278143">
    <property type="component" value="Unassembled WGS sequence"/>
</dbReference>
<dbReference type="PROSITE" id="PS50893">
    <property type="entry name" value="ABC_TRANSPORTER_2"/>
    <property type="match status" value="1"/>
</dbReference>
<gene>
    <name evidence="10" type="ORF">SYNPS1DRAFT_10769</name>
</gene>
<comment type="subcellular location">
    <subcellularLocation>
        <location evidence="1">Membrane</location>
        <topology evidence="1">Multi-pass membrane protein</topology>
    </subcellularLocation>
</comment>
<feature type="transmembrane region" description="Helical" evidence="8">
    <location>
        <begin position="321"/>
        <end position="340"/>
    </location>
</feature>
<feature type="non-terminal residue" evidence="10">
    <location>
        <position position="565"/>
    </location>
</feature>
<feature type="transmembrane region" description="Helical" evidence="8">
    <location>
        <begin position="436"/>
        <end position="462"/>
    </location>
</feature>
<keyword evidence="3 8" id="KW-0812">Transmembrane</keyword>
<evidence type="ECO:0000259" key="9">
    <source>
        <dbReference type="PROSITE" id="PS50893"/>
    </source>
</evidence>
<dbReference type="PANTHER" id="PTHR48041">
    <property type="entry name" value="ABC TRANSPORTER G FAMILY MEMBER 28"/>
    <property type="match status" value="1"/>
</dbReference>
<evidence type="ECO:0000256" key="7">
    <source>
        <dbReference type="ARBA" id="ARBA00023136"/>
    </source>
</evidence>
<dbReference type="Pfam" id="PF01061">
    <property type="entry name" value="ABC2_membrane"/>
    <property type="match status" value="1"/>
</dbReference>
<dbReference type="InterPro" id="IPR003439">
    <property type="entry name" value="ABC_transporter-like_ATP-bd"/>
</dbReference>
<feature type="domain" description="ABC transporter" evidence="9">
    <location>
        <begin position="3"/>
        <end position="230"/>
    </location>
</feature>
<dbReference type="InterPro" id="IPR013525">
    <property type="entry name" value="ABC2_TM"/>
</dbReference>
<dbReference type="GO" id="GO:0140359">
    <property type="term" value="F:ABC-type transporter activity"/>
    <property type="evidence" value="ECO:0007669"/>
    <property type="project" value="InterPro"/>
</dbReference>
<name>A0A4P9YS49_9FUNG</name>
<organism evidence="10 11">
    <name type="scientific">Syncephalis pseudoplumigaleata</name>
    <dbReference type="NCBI Taxonomy" id="1712513"/>
    <lineage>
        <taxon>Eukaryota</taxon>
        <taxon>Fungi</taxon>
        <taxon>Fungi incertae sedis</taxon>
        <taxon>Zoopagomycota</taxon>
        <taxon>Zoopagomycotina</taxon>
        <taxon>Zoopagomycetes</taxon>
        <taxon>Zoopagales</taxon>
        <taxon>Piptocephalidaceae</taxon>
        <taxon>Syncephalis</taxon>
    </lineage>
</organism>
<dbReference type="EMBL" id="KZ991795">
    <property type="protein sequence ID" value="RKP22687.1"/>
    <property type="molecule type" value="Genomic_DNA"/>
</dbReference>
<dbReference type="GO" id="GO:0016887">
    <property type="term" value="F:ATP hydrolysis activity"/>
    <property type="evidence" value="ECO:0007669"/>
    <property type="project" value="InterPro"/>
</dbReference>
<evidence type="ECO:0000256" key="8">
    <source>
        <dbReference type="SAM" id="Phobius"/>
    </source>
</evidence>
<dbReference type="PANTHER" id="PTHR48041:SF139">
    <property type="entry name" value="PROTEIN SCARLET"/>
    <property type="match status" value="1"/>
</dbReference>